<name>A0ABP2K967_9ACTN</name>
<evidence type="ECO:0000313" key="1">
    <source>
        <dbReference type="EMBL" id="EFS93468.1"/>
    </source>
</evidence>
<protein>
    <submittedName>
        <fullName evidence="1">Uncharacterized protein</fullName>
    </submittedName>
</protein>
<keyword evidence="2" id="KW-1185">Reference proteome</keyword>
<reference evidence="1" key="1">
    <citation type="submission" date="2010-08" db="EMBL/GenBank/DDBJ databases">
        <authorList>
            <person name="Weinstock G."/>
            <person name="Sodergren E."/>
            <person name="Clifton S."/>
            <person name="Fulton L."/>
            <person name="Fulton B."/>
            <person name="Courtney L."/>
            <person name="Fronick C."/>
            <person name="Harrison M."/>
            <person name="Strong C."/>
            <person name="Farmer C."/>
            <person name="Delahaunty K."/>
            <person name="Markovic C."/>
            <person name="Hall O."/>
            <person name="Minx P."/>
            <person name="Tomlinson C."/>
            <person name="Mitreva M."/>
            <person name="Hou S."/>
            <person name="Chen J."/>
            <person name="Wollam A."/>
            <person name="Pepin K.H."/>
            <person name="Johnson M."/>
            <person name="Bhonagiri V."/>
            <person name="Zhang X."/>
            <person name="Suruliraj S."/>
            <person name="Warren W."/>
            <person name="Chinwalla A."/>
            <person name="Mardis E.R."/>
            <person name="Wilson R.K."/>
        </authorList>
    </citation>
    <scope>NUCLEOTIDE SEQUENCE [LARGE SCALE GENOMIC DNA]</scope>
    <source>
        <strain evidence="1">HL044PA1</strain>
    </source>
</reference>
<comment type="caution">
    <text evidence="1">The sequence shown here is derived from an EMBL/GenBank/DDBJ whole genome shotgun (WGS) entry which is preliminary data.</text>
</comment>
<organism evidence="1 2">
    <name type="scientific">Cutibacterium modestum HL044PA1</name>
    <dbReference type="NCBI Taxonomy" id="765109"/>
    <lineage>
        <taxon>Bacteria</taxon>
        <taxon>Bacillati</taxon>
        <taxon>Actinomycetota</taxon>
        <taxon>Actinomycetes</taxon>
        <taxon>Propionibacteriales</taxon>
        <taxon>Propionibacteriaceae</taxon>
        <taxon>Cutibacterium</taxon>
        <taxon>Cutibacterium modestum</taxon>
    </lineage>
</organism>
<evidence type="ECO:0000313" key="2">
    <source>
        <dbReference type="Proteomes" id="UP000003179"/>
    </source>
</evidence>
<proteinExistence type="predicted"/>
<dbReference type="EMBL" id="ADZU01000010">
    <property type="protein sequence ID" value="EFS93468.1"/>
    <property type="molecule type" value="Genomic_DNA"/>
</dbReference>
<accession>A0ABP2K967</accession>
<dbReference type="Proteomes" id="UP000003179">
    <property type="component" value="Unassembled WGS sequence"/>
</dbReference>
<sequence>MAVRGVTIRRADVVAAAAAKPAPKPATRNHARYCSTIFFPDRGPDSFSLESSCSLVAHAPVSTASGPRSSLTLLHVAAGSDEVKKMRKFPLNPDVLACFRVRGHACHVPR</sequence>
<gene>
    <name evidence="1" type="ORF">HMPREF9607_00388</name>
</gene>